<organism evidence="1 2">
    <name type="scientific">Levilactobacillus spicheri DSM 15429</name>
    <dbReference type="NCBI Taxonomy" id="1423805"/>
    <lineage>
        <taxon>Bacteria</taxon>
        <taxon>Bacillati</taxon>
        <taxon>Bacillota</taxon>
        <taxon>Bacilli</taxon>
        <taxon>Lactobacillales</taxon>
        <taxon>Lactobacillaceae</taxon>
        <taxon>Levilactobacillus</taxon>
    </lineage>
</organism>
<dbReference type="Proteomes" id="UP000051835">
    <property type="component" value="Unassembled WGS sequence"/>
</dbReference>
<accession>A0A0R1QUV5</accession>
<gene>
    <name evidence="1" type="ORF">FD37_GL000571</name>
</gene>
<reference evidence="1 2" key="1">
    <citation type="journal article" date="2015" name="Genome Announc.">
        <title>Expanding the biotechnology potential of lactobacilli through comparative genomics of 213 strains and associated genera.</title>
        <authorList>
            <person name="Sun Z."/>
            <person name="Harris H.M."/>
            <person name="McCann A."/>
            <person name="Guo C."/>
            <person name="Argimon S."/>
            <person name="Zhang W."/>
            <person name="Yang X."/>
            <person name="Jeffery I.B."/>
            <person name="Cooney J.C."/>
            <person name="Kagawa T.F."/>
            <person name="Liu W."/>
            <person name="Song Y."/>
            <person name="Salvetti E."/>
            <person name="Wrobel A."/>
            <person name="Rasinkangas P."/>
            <person name="Parkhill J."/>
            <person name="Rea M.C."/>
            <person name="O'Sullivan O."/>
            <person name="Ritari J."/>
            <person name="Douillard F.P."/>
            <person name="Paul Ross R."/>
            <person name="Yang R."/>
            <person name="Briner A.E."/>
            <person name="Felis G.E."/>
            <person name="de Vos W.M."/>
            <person name="Barrangou R."/>
            <person name="Klaenhammer T.R."/>
            <person name="Caufield P.W."/>
            <person name="Cui Y."/>
            <person name="Zhang H."/>
            <person name="O'Toole P.W."/>
        </authorList>
    </citation>
    <scope>NUCLEOTIDE SEQUENCE [LARGE SCALE GENOMIC DNA]</scope>
    <source>
        <strain evidence="1 2">DSM 15429</strain>
    </source>
</reference>
<dbReference type="AlphaFoldDB" id="A0A0R1QUV5"/>
<dbReference type="PATRIC" id="fig|1423805.4.peg.583"/>
<proteinExistence type="predicted"/>
<evidence type="ECO:0000313" key="1">
    <source>
        <dbReference type="EMBL" id="KRL46346.1"/>
    </source>
</evidence>
<name>A0A0R1QUV5_9LACO</name>
<sequence length="59" mass="6956">MALSLLGDAKPFLCEWLNGPGLTFQLIYKIKFSILKKCFALRPFIKQKIFQHYNSYLCR</sequence>
<protein>
    <submittedName>
        <fullName evidence="1">Uncharacterized protein</fullName>
    </submittedName>
</protein>
<evidence type="ECO:0000313" key="2">
    <source>
        <dbReference type="Proteomes" id="UP000051835"/>
    </source>
</evidence>
<comment type="caution">
    <text evidence="1">The sequence shown here is derived from an EMBL/GenBank/DDBJ whole genome shotgun (WGS) entry which is preliminary data.</text>
</comment>
<dbReference type="EMBL" id="AZFC01000036">
    <property type="protein sequence ID" value="KRL46346.1"/>
    <property type="molecule type" value="Genomic_DNA"/>
</dbReference>